<evidence type="ECO:0000256" key="4">
    <source>
        <dbReference type="ARBA" id="ARBA00023015"/>
    </source>
</evidence>
<dbReference type="EMBL" id="GG738925">
    <property type="protein sequence ID" value="EFC36818.1"/>
    <property type="molecule type" value="Genomic_DNA"/>
</dbReference>
<dbReference type="Pfam" id="PF09816">
    <property type="entry name" value="EAF"/>
    <property type="match status" value="1"/>
</dbReference>
<dbReference type="GeneID" id="8862957"/>
<dbReference type="GO" id="GO:0003711">
    <property type="term" value="F:transcription elongation factor activity"/>
    <property type="evidence" value="ECO:0007669"/>
    <property type="project" value="TreeGrafter"/>
</dbReference>
<feature type="compositionally biased region" description="Acidic residues" evidence="8">
    <location>
        <begin position="239"/>
        <end position="268"/>
    </location>
</feature>
<evidence type="ECO:0000256" key="6">
    <source>
        <dbReference type="ARBA" id="ARBA00023163"/>
    </source>
</evidence>
<dbReference type="GO" id="GO:0006368">
    <property type="term" value="P:transcription elongation by RNA polymerase II"/>
    <property type="evidence" value="ECO:0007669"/>
    <property type="project" value="InterPro"/>
</dbReference>
<evidence type="ECO:0000256" key="7">
    <source>
        <dbReference type="ARBA" id="ARBA00023242"/>
    </source>
</evidence>
<protein>
    <submittedName>
        <fullName evidence="10">Predicted protein</fullName>
    </submittedName>
</protein>
<evidence type="ECO:0000256" key="2">
    <source>
        <dbReference type="ARBA" id="ARBA00007798"/>
    </source>
</evidence>
<accession>D2W276</accession>
<dbReference type="KEGG" id="ngr:NAEGRDRAFT_82109"/>
<dbReference type="InterPro" id="IPR027093">
    <property type="entry name" value="EAF_fam"/>
</dbReference>
<feature type="region of interest" description="Disordered" evidence="8">
    <location>
        <begin position="212"/>
        <end position="268"/>
    </location>
</feature>
<evidence type="ECO:0000259" key="9">
    <source>
        <dbReference type="Pfam" id="PF09816"/>
    </source>
</evidence>
<comment type="subcellular location">
    <subcellularLocation>
        <location evidence="1">Nucleus</location>
    </subcellularLocation>
</comment>
<name>D2W276_NAEGR</name>
<keyword evidence="3" id="KW-0597">Phosphoprotein</keyword>
<dbReference type="RefSeq" id="XP_002669562.1">
    <property type="nucleotide sequence ID" value="XM_002669516.1"/>
</dbReference>
<dbReference type="GO" id="GO:0032783">
    <property type="term" value="C:super elongation complex"/>
    <property type="evidence" value="ECO:0007669"/>
    <property type="project" value="InterPro"/>
</dbReference>
<comment type="similarity">
    <text evidence="2">Belongs to the EAF family.</text>
</comment>
<proteinExistence type="inferred from homology"/>
<organism evidence="11">
    <name type="scientific">Naegleria gruberi</name>
    <name type="common">Amoeba</name>
    <dbReference type="NCBI Taxonomy" id="5762"/>
    <lineage>
        <taxon>Eukaryota</taxon>
        <taxon>Discoba</taxon>
        <taxon>Heterolobosea</taxon>
        <taxon>Tetramitia</taxon>
        <taxon>Eutetramitia</taxon>
        <taxon>Vahlkampfiidae</taxon>
        <taxon>Naegleria</taxon>
    </lineage>
</organism>
<keyword evidence="4" id="KW-0805">Transcription regulation</keyword>
<evidence type="ECO:0000256" key="5">
    <source>
        <dbReference type="ARBA" id="ARBA00023159"/>
    </source>
</evidence>
<dbReference type="Proteomes" id="UP000006671">
    <property type="component" value="Unassembled WGS sequence"/>
</dbReference>
<evidence type="ECO:0000256" key="3">
    <source>
        <dbReference type="ARBA" id="ARBA00022553"/>
    </source>
</evidence>
<dbReference type="OrthoDB" id="125903at2759"/>
<evidence type="ECO:0000256" key="1">
    <source>
        <dbReference type="ARBA" id="ARBA00004123"/>
    </source>
</evidence>
<feature type="region of interest" description="Disordered" evidence="8">
    <location>
        <begin position="147"/>
        <end position="180"/>
    </location>
</feature>
<evidence type="ECO:0000256" key="8">
    <source>
        <dbReference type="SAM" id="MobiDB-lite"/>
    </source>
</evidence>
<evidence type="ECO:0000313" key="10">
    <source>
        <dbReference type="EMBL" id="EFC36818.1"/>
    </source>
</evidence>
<dbReference type="InParanoid" id="D2W276"/>
<feature type="domain" description="Transcription elongation factor Eaf N-terminal" evidence="9">
    <location>
        <begin position="10"/>
        <end position="115"/>
    </location>
</feature>
<dbReference type="PANTHER" id="PTHR15970:SF2">
    <property type="entry name" value="ELL-ASSOCIATED FACTOR EAF"/>
    <property type="match status" value="1"/>
</dbReference>
<dbReference type="VEuPathDB" id="AmoebaDB:NAEGRDRAFT_82109"/>
<gene>
    <name evidence="10" type="ORF">NAEGRDRAFT_82109</name>
</gene>
<dbReference type="PANTHER" id="PTHR15970">
    <property type="entry name" value="ELL-ASSOCIATED FACTOR EAF"/>
    <property type="match status" value="1"/>
</dbReference>
<evidence type="ECO:0000313" key="11">
    <source>
        <dbReference type="Proteomes" id="UP000006671"/>
    </source>
</evidence>
<dbReference type="InterPro" id="IPR019194">
    <property type="entry name" value="Tscrpt_elong_fac_Eaf_N"/>
</dbReference>
<keyword evidence="6" id="KW-0804">Transcription</keyword>
<keyword evidence="5" id="KW-0010">Activator</keyword>
<dbReference type="AlphaFoldDB" id="D2W276"/>
<sequence length="268" mass="29137">MDNLQKDTEYKIEVGETISNNNTSSSNTEYHSLFFNFKPKTLKENNWEGSFDIDSSVVDSYTSASPATLTANSKFVFKGSYVPNNKSNVHECVLIYDRYSGTFRLEKLKATTGFTNLVDTSNPPPSLAHSSSTGKLKTAGITETIVPSNRSVQLLGQPKQTTPPKKVTPPPNNLDIDGPISKKRKEETILPPIVMSQQQQQQPISMMSMATTQHLPPRPMGLGQKPGEIDAKAALDDSSASDDSDSSDSDTSSDDTSDDSDSSSDESD</sequence>
<keyword evidence="7" id="KW-0539">Nucleus</keyword>
<keyword evidence="11" id="KW-1185">Reference proteome</keyword>
<reference evidence="10 11" key="1">
    <citation type="journal article" date="2010" name="Cell">
        <title>The genome of Naegleria gruberi illuminates early eukaryotic versatility.</title>
        <authorList>
            <person name="Fritz-Laylin L.K."/>
            <person name="Prochnik S.E."/>
            <person name="Ginger M.L."/>
            <person name="Dacks J.B."/>
            <person name="Carpenter M.L."/>
            <person name="Field M.C."/>
            <person name="Kuo A."/>
            <person name="Paredez A."/>
            <person name="Chapman J."/>
            <person name="Pham J."/>
            <person name="Shu S."/>
            <person name="Neupane R."/>
            <person name="Cipriano M."/>
            <person name="Mancuso J."/>
            <person name="Tu H."/>
            <person name="Salamov A."/>
            <person name="Lindquist E."/>
            <person name="Shapiro H."/>
            <person name="Lucas S."/>
            <person name="Grigoriev I.V."/>
            <person name="Cande W.Z."/>
            <person name="Fulton C."/>
            <person name="Rokhsar D.S."/>
            <person name="Dawson S.C."/>
        </authorList>
    </citation>
    <scope>NUCLEOTIDE SEQUENCE [LARGE SCALE GENOMIC DNA]</scope>
    <source>
        <strain evidence="10 11">NEG-M</strain>
    </source>
</reference>